<comment type="caution">
    <text evidence="1">The sequence shown here is derived from an EMBL/GenBank/DDBJ whole genome shotgun (WGS) entry which is preliminary data.</text>
</comment>
<proteinExistence type="predicted"/>
<protein>
    <submittedName>
        <fullName evidence="1">Uncharacterized protein</fullName>
    </submittedName>
</protein>
<name>A0AAW0KF04_QUESU</name>
<gene>
    <name evidence="1" type="ORF">CFP56_020621</name>
</gene>
<evidence type="ECO:0000313" key="2">
    <source>
        <dbReference type="Proteomes" id="UP000237347"/>
    </source>
</evidence>
<sequence>MGKFLVTNLKLDICVAKPPTMFGYGFTLGKGLGNPYENGFLYTFTYEPSSSQCLQKTSPFHSTLFCSLY</sequence>
<dbReference type="AlphaFoldDB" id="A0AAW0KF04"/>
<reference evidence="1 2" key="1">
    <citation type="journal article" date="2018" name="Sci. Data">
        <title>The draft genome sequence of cork oak.</title>
        <authorList>
            <person name="Ramos A.M."/>
            <person name="Usie A."/>
            <person name="Barbosa P."/>
            <person name="Barros P.M."/>
            <person name="Capote T."/>
            <person name="Chaves I."/>
            <person name="Simoes F."/>
            <person name="Abreu I."/>
            <person name="Carrasquinho I."/>
            <person name="Faro C."/>
            <person name="Guimaraes J.B."/>
            <person name="Mendonca D."/>
            <person name="Nobrega F."/>
            <person name="Rodrigues L."/>
            <person name="Saibo N.J.M."/>
            <person name="Varela M.C."/>
            <person name="Egas C."/>
            <person name="Matos J."/>
            <person name="Miguel C.M."/>
            <person name="Oliveira M.M."/>
            <person name="Ricardo C.P."/>
            <person name="Goncalves S."/>
        </authorList>
    </citation>
    <scope>NUCLEOTIDE SEQUENCE [LARGE SCALE GENOMIC DNA]</scope>
    <source>
        <strain evidence="2">cv. HL8</strain>
    </source>
</reference>
<dbReference type="Proteomes" id="UP000237347">
    <property type="component" value="Unassembled WGS sequence"/>
</dbReference>
<dbReference type="EMBL" id="PKMF04000318">
    <property type="protein sequence ID" value="KAK7837917.1"/>
    <property type="molecule type" value="Genomic_DNA"/>
</dbReference>
<organism evidence="1 2">
    <name type="scientific">Quercus suber</name>
    <name type="common">Cork oak</name>
    <dbReference type="NCBI Taxonomy" id="58331"/>
    <lineage>
        <taxon>Eukaryota</taxon>
        <taxon>Viridiplantae</taxon>
        <taxon>Streptophyta</taxon>
        <taxon>Embryophyta</taxon>
        <taxon>Tracheophyta</taxon>
        <taxon>Spermatophyta</taxon>
        <taxon>Magnoliopsida</taxon>
        <taxon>eudicotyledons</taxon>
        <taxon>Gunneridae</taxon>
        <taxon>Pentapetalae</taxon>
        <taxon>rosids</taxon>
        <taxon>fabids</taxon>
        <taxon>Fagales</taxon>
        <taxon>Fagaceae</taxon>
        <taxon>Quercus</taxon>
    </lineage>
</organism>
<evidence type="ECO:0000313" key="1">
    <source>
        <dbReference type="EMBL" id="KAK7837917.1"/>
    </source>
</evidence>
<accession>A0AAW0KF04</accession>
<keyword evidence="2" id="KW-1185">Reference proteome</keyword>